<evidence type="ECO:0000259" key="3">
    <source>
        <dbReference type="Pfam" id="PF13439"/>
    </source>
</evidence>
<feature type="transmembrane region" description="Helical" evidence="1">
    <location>
        <begin position="92"/>
        <end position="112"/>
    </location>
</feature>
<keyword evidence="1" id="KW-0812">Transmembrane</keyword>
<keyword evidence="1" id="KW-0472">Membrane</keyword>
<evidence type="ECO:0008006" key="6">
    <source>
        <dbReference type="Google" id="ProtNLM"/>
    </source>
</evidence>
<dbReference type="GO" id="GO:0016758">
    <property type="term" value="F:hexosyltransferase activity"/>
    <property type="evidence" value="ECO:0007669"/>
    <property type="project" value="TreeGrafter"/>
</dbReference>
<evidence type="ECO:0000313" key="4">
    <source>
        <dbReference type="EMBL" id="OGD67267.1"/>
    </source>
</evidence>
<keyword evidence="1" id="KW-1133">Transmembrane helix</keyword>
<comment type="caution">
    <text evidence="4">The sequence shown here is derived from an EMBL/GenBank/DDBJ whole genome shotgun (WGS) entry which is preliminary data.</text>
</comment>
<organism evidence="4 5">
    <name type="scientific">Candidatus Campbellbacteria bacterium RIFOXYC2_FULL_35_25</name>
    <dbReference type="NCBI Taxonomy" id="1797582"/>
    <lineage>
        <taxon>Bacteria</taxon>
        <taxon>Candidatus Campbelliibacteriota</taxon>
    </lineage>
</organism>
<accession>A0A1F5EIM1</accession>
<dbReference type="EMBL" id="MFAE01000006">
    <property type="protein sequence ID" value="OGD67267.1"/>
    <property type="molecule type" value="Genomic_DNA"/>
</dbReference>
<dbReference type="Pfam" id="PF13439">
    <property type="entry name" value="Glyco_transf_4"/>
    <property type="match status" value="1"/>
</dbReference>
<dbReference type="InterPro" id="IPR050194">
    <property type="entry name" value="Glycosyltransferase_grp1"/>
</dbReference>
<dbReference type="Pfam" id="PF00534">
    <property type="entry name" value="Glycos_transf_1"/>
    <property type="match status" value="1"/>
</dbReference>
<evidence type="ECO:0000259" key="2">
    <source>
        <dbReference type="Pfam" id="PF00534"/>
    </source>
</evidence>
<dbReference type="InterPro" id="IPR028098">
    <property type="entry name" value="Glyco_trans_4-like_N"/>
</dbReference>
<dbReference type="PANTHER" id="PTHR45947">
    <property type="entry name" value="SULFOQUINOVOSYL TRANSFERASE SQD2"/>
    <property type="match status" value="1"/>
</dbReference>
<protein>
    <recommendedName>
        <fullName evidence="6">Glycosyl transferase family 1 domain-containing protein</fullName>
    </recommendedName>
</protein>
<dbReference type="SUPFAM" id="SSF53756">
    <property type="entry name" value="UDP-Glycosyltransferase/glycogen phosphorylase"/>
    <property type="match status" value="1"/>
</dbReference>
<sequence>MKKILIFSLAYYPNNVSGAEGAIKEITDRIDSSDIEFHMVTLLSDKSLPKNEKIGNVNIHRVGFGSVYLSKILFPALAALKAKKLHKQYKFDAIWAMMTYMLWPVVLLHFWGVSIPHILTLQDGDPYEKVFERWFIRPFTPLLDYGFRKASVIQVISSYLGEWPARRGYKGDIVKIFNGANPKNMNPDYLQEEVEEIKKQLGKNPGDIYLMNAARLVYQKGHDDVIRALLLLPDNVHFVLIGGGPDEKMLKDLVEEKKLGNRVKFIGKLDREDVPKYRNTTIADIFVGPSRSEGLGNSFLSAMAARLPVISTREGGIAEFLFDKKHNPDKEPTGWVVDKDNSEQIAEAVKDVLANPGKTKEIVERARDMVFVKFNWDVIAKEMREKVFGRFI</sequence>
<feature type="domain" description="Glycosyltransferase subfamily 4-like N-terminal" evidence="3">
    <location>
        <begin position="16"/>
        <end position="182"/>
    </location>
</feature>
<gene>
    <name evidence="4" type="ORF">A2442_00650</name>
</gene>
<dbReference type="Gene3D" id="3.40.50.2000">
    <property type="entry name" value="Glycogen Phosphorylase B"/>
    <property type="match status" value="2"/>
</dbReference>
<proteinExistence type="predicted"/>
<dbReference type="PANTHER" id="PTHR45947:SF3">
    <property type="entry name" value="SULFOQUINOVOSYL TRANSFERASE SQD2"/>
    <property type="match status" value="1"/>
</dbReference>
<dbReference type="AlphaFoldDB" id="A0A1F5EIM1"/>
<dbReference type="CDD" id="cd03801">
    <property type="entry name" value="GT4_PimA-like"/>
    <property type="match status" value="1"/>
</dbReference>
<name>A0A1F5EIM1_9BACT</name>
<dbReference type="InterPro" id="IPR001296">
    <property type="entry name" value="Glyco_trans_1"/>
</dbReference>
<feature type="domain" description="Glycosyl transferase family 1" evidence="2">
    <location>
        <begin position="195"/>
        <end position="368"/>
    </location>
</feature>
<evidence type="ECO:0000313" key="5">
    <source>
        <dbReference type="Proteomes" id="UP000179003"/>
    </source>
</evidence>
<reference evidence="4 5" key="1">
    <citation type="journal article" date="2016" name="Nat. Commun.">
        <title>Thousands of microbial genomes shed light on interconnected biogeochemical processes in an aquifer system.</title>
        <authorList>
            <person name="Anantharaman K."/>
            <person name="Brown C.T."/>
            <person name="Hug L.A."/>
            <person name="Sharon I."/>
            <person name="Castelle C.J."/>
            <person name="Probst A.J."/>
            <person name="Thomas B.C."/>
            <person name="Singh A."/>
            <person name="Wilkins M.J."/>
            <person name="Karaoz U."/>
            <person name="Brodie E.L."/>
            <person name="Williams K.H."/>
            <person name="Hubbard S.S."/>
            <person name="Banfield J.F."/>
        </authorList>
    </citation>
    <scope>NUCLEOTIDE SEQUENCE [LARGE SCALE GENOMIC DNA]</scope>
</reference>
<evidence type="ECO:0000256" key="1">
    <source>
        <dbReference type="SAM" id="Phobius"/>
    </source>
</evidence>
<dbReference type="Proteomes" id="UP000179003">
    <property type="component" value="Unassembled WGS sequence"/>
</dbReference>
<dbReference type="STRING" id="1797582.A2442_00650"/>